<feature type="domain" description="Aldehyde dehydrogenase" evidence="10">
    <location>
        <begin position="572"/>
        <end position="998"/>
    </location>
</feature>
<dbReference type="Gene3D" id="3.40.605.10">
    <property type="entry name" value="Aldehyde Dehydrogenase, Chain A, domain 1"/>
    <property type="match status" value="1"/>
</dbReference>
<dbReference type="PANTHER" id="PTHR42862">
    <property type="entry name" value="DELTA-1-PYRROLINE-5-CARBOXYLATE DEHYDROGENASE 1, ISOFORM A-RELATED"/>
    <property type="match status" value="1"/>
</dbReference>
<dbReference type="InterPro" id="IPR016162">
    <property type="entry name" value="Ald_DH_N"/>
</dbReference>
<dbReference type="InterPro" id="IPR016160">
    <property type="entry name" value="Ald_DH_CS_CYS"/>
</dbReference>
<dbReference type="GO" id="GO:0010133">
    <property type="term" value="P:L-proline catabolic process to L-glutamate"/>
    <property type="evidence" value="ECO:0007669"/>
    <property type="project" value="InterPro"/>
</dbReference>
<evidence type="ECO:0000256" key="7">
    <source>
        <dbReference type="PROSITE-ProRule" id="PRU10007"/>
    </source>
</evidence>
<dbReference type="InterPro" id="IPR050485">
    <property type="entry name" value="Proline_metab_enzyme"/>
</dbReference>
<evidence type="ECO:0000256" key="9">
    <source>
        <dbReference type="SAM" id="MobiDB-lite"/>
    </source>
</evidence>
<dbReference type="PANTHER" id="PTHR42862:SF1">
    <property type="entry name" value="DELTA-1-PYRROLINE-5-CARBOXYLATE DEHYDROGENASE 2, ISOFORM A-RELATED"/>
    <property type="match status" value="1"/>
</dbReference>
<dbReference type="Proteomes" id="UP000549113">
    <property type="component" value="Unassembled WGS sequence"/>
</dbReference>
<dbReference type="SUPFAM" id="SSF51730">
    <property type="entry name" value="FAD-linked oxidoreductase"/>
    <property type="match status" value="1"/>
</dbReference>
<dbReference type="InterPro" id="IPR029510">
    <property type="entry name" value="Ald_DH_CS_GLU"/>
</dbReference>
<organism evidence="12 13">
    <name type="scientific">Microbacterium invictum</name>
    <dbReference type="NCBI Taxonomy" id="515415"/>
    <lineage>
        <taxon>Bacteria</taxon>
        <taxon>Bacillati</taxon>
        <taxon>Actinomycetota</taxon>
        <taxon>Actinomycetes</taxon>
        <taxon>Micrococcales</taxon>
        <taxon>Microbacteriaceae</taxon>
        <taxon>Microbacterium</taxon>
    </lineage>
</organism>
<reference evidence="12 13" key="1">
    <citation type="submission" date="2020-08" db="EMBL/GenBank/DDBJ databases">
        <title>Sequencing the genomes of 1000 actinobacteria strains.</title>
        <authorList>
            <person name="Klenk H.-P."/>
        </authorList>
    </citation>
    <scope>NUCLEOTIDE SEQUENCE [LARGE SCALE GENOMIC DNA]</scope>
    <source>
        <strain evidence="12 13">DSM 19600</strain>
    </source>
</reference>
<dbReference type="EC" id="1.2.1.88" evidence="2"/>
<dbReference type="GO" id="GO:0003842">
    <property type="term" value="F:L-glutamate gamma-semialdehyde dehydrogenase activity"/>
    <property type="evidence" value="ECO:0007669"/>
    <property type="project" value="UniProtKB-EC"/>
</dbReference>
<dbReference type="Pfam" id="PF01619">
    <property type="entry name" value="Pro_dh"/>
    <property type="match status" value="1"/>
</dbReference>
<dbReference type="InterPro" id="IPR016163">
    <property type="entry name" value="Ald_DH_C"/>
</dbReference>
<dbReference type="InterPro" id="IPR025703">
    <property type="entry name" value="Bifunct_PutA"/>
</dbReference>
<evidence type="ECO:0000256" key="5">
    <source>
        <dbReference type="ARBA" id="ARBA00048142"/>
    </source>
</evidence>
<feature type="active site" evidence="6">
    <location>
        <position position="815"/>
    </location>
</feature>
<dbReference type="SUPFAM" id="SSF53720">
    <property type="entry name" value="ALDH-like"/>
    <property type="match status" value="1"/>
</dbReference>
<keyword evidence="3 8" id="KW-0560">Oxidoreductase</keyword>
<evidence type="ECO:0000256" key="4">
    <source>
        <dbReference type="ARBA" id="ARBA00023027"/>
    </source>
</evidence>
<dbReference type="EMBL" id="JACIFH010000001">
    <property type="protein sequence ID" value="MBB4141138.1"/>
    <property type="molecule type" value="Genomic_DNA"/>
</dbReference>
<comment type="similarity">
    <text evidence="8">Belongs to the aldehyde dehydrogenase family.</text>
</comment>
<evidence type="ECO:0000256" key="8">
    <source>
        <dbReference type="RuleBase" id="RU003345"/>
    </source>
</evidence>
<evidence type="ECO:0000259" key="11">
    <source>
        <dbReference type="Pfam" id="PF01619"/>
    </source>
</evidence>
<dbReference type="Gene3D" id="3.20.20.220">
    <property type="match status" value="1"/>
</dbReference>
<evidence type="ECO:0000256" key="6">
    <source>
        <dbReference type="PIRSR" id="PIRSR000197-1"/>
    </source>
</evidence>
<comment type="caution">
    <text evidence="12">The sequence shown here is derived from an EMBL/GenBank/DDBJ whole genome shotgun (WGS) entry which is preliminary data.</text>
</comment>
<name>A0AA40VP91_9MICO</name>
<dbReference type="GO" id="GO:0004657">
    <property type="term" value="F:proline dehydrogenase activity"/>
    <property type="evidence" value="ECO:0007669"/>
    <property type="project" value="InterPro"/>
</dbReference>
<evidence type="ECO:0000256" key="3">
    <source>
        <dbReference type="ARBA" id="ARBA00023002"/>
    </source>
</evidence>
<evidence type="ECO:0000313" key="12">
    <source>
        <dbReference type="EMBL" id="MBB4141138.1"/>
    </source>
</evidence>
<feature type="active site" evidence="6 7">
    <location>
        <position position="781"/>
    </location>
</feature>
<dbReference type="InterPro" id="IPR016161">
    <property type="entry name" value="Ald_DH/histidinol_DH"/>
</dbReference>
<comment type="pathway">
    <text evidence="1">Amino-acid degradation; L-proline degradation into L-glutamate; L-glutamate from L-proline: step 2/2.</text>
</comment>
<evidence type="ECO:0000256" key="2">
    <source>
        <dbReference type="ARBA" id="ARBA00012884"/>
    </source>
</evidence>
<protein>
    <recommendedName>
        <fullName evidence="2">L-glutamate gamma-semialdehyde dehydrogenase</fullName>
        <ecNumber evidence="2">1.2.1.88</ecNumber>
    </recommendedName>
</protein>
<dbReference type="GO" id="GO:0003700">
    <property type="term" value="F:DNA-binding transcription factor activity"/>
    <property type="evidence" value="ECO:0007669"/>
    <property type="project" value="InterPro"/>
</dbReference>
<dbReference type="RefSeq" id="WP_183500651.1">
    <property type="nucleotide sequence ID" value="NZ_BAABCO010000003.1"/>
</dbReference>
<dbReference type="InterPro" id="IPR002872">
    <property type="entry name" value="Proline_DH_dom"/>
</dbReference>
<dbReference type="Pfam" id="PF00171">
    <property type="entry name" value="Aldedh"/>
    <property type="match status" value="1"/>
</dbReference>
<sequence length="1238" mass="132505">MSDPSHDVDLPERAVELARRWVEESADAEVDPAAERLAGVLKDPNGLPFTIGFVDGVMRPESLAAAASTLHRISAITPDFLPAPLRAAVRAGGAIAPVLPAPTVPIARRALRHMVGHLIVDARPEKLGPALAKIRESGARLNLNLLGEAVLGESEALRRLEGIHDLIRRDDVDYVSVKVSAIVSRISMWAFDELVDTVVERLVPLYLTASERGVFVNLDMEEYRDLDLTIAVFTRLLDDPRLQGLEAGIVLQAYLPDALPALRELTAWATGRVAAGGARIKVRLVKGANLAMERVDAVMHGWPVATHATKLDADAGYLRCLDEALRPEHTAAVRIGVAGHNLFDIAYAWLLAGERAVQGDIDVEMLLGMAQGQVQAVSREVGPVLLYVPVVRPEEFDVAIGYLVRRLEENASSENFLAAAFELAGNPELFARERERFLSSVNRAKDSALPSLPNRTQDRAAEAADDADPDAPADGRRSRLTRTAAVPPEDLTQAVLGIARAAHTDTDEVVIAAAERFGGDVFVETAVFARREGGARAVGAPGFANAPDSDPALPANRGWARDIFARIETSHAGDAVIDAAHVENAEVLEQVIVRVRTAAESWGARPAAERATVLIAAGHALAQRRAELIEVAAAETGKPFAEADIEVSELVDFAHYYAATARELDRVSGAVFVPSRVTVVTPPWNFPLAIPGGGVLAALAAGSGVVFKPAHQARRCAAVIAEALWDAGVPRDLLALVDLGERALGETLVSHPDVDRVILTGSWDTAALFRSWRPDLPLLAETSGKNAIIVTPSADLDLAASDLVRSAFGHAGQKCSAASLAILVGPVGRSRRFARQLVDATRSLRVGPPSDPRSEVGPVIDPPRGKLAWALTTLDEGEQWLVPPRLMDSPPEYAGRMWSPGIRVGVRAGSRTHLEEFFGPMLGIMHAPSLAHAIELQNAVAYGLTAGLHTQDPDDLARWLDTVQAGNLYVNRGITGAIVQRQPFGGWKRSAVGAGAKAGGPNYLIGLGSWRASGGAGSSSTLHLRGLDTRITSVIEAAQPTLGYESFEWLRRAALSDAIAWDREFSQVKDVSHLAVERNLFRYRPVPVGIRATGGAQWQAVLRVVVAGVRAGSDLTLSAPVGLPATVRRALGELDVPVFVETDEEWLQRMTVGTPAADDVIEPARRSDRVRLVGPADAVRALHATLARAVDGDPDLAVYANEVTTAGRLELLPFLHEQAIAITAHRFGNPDPWSEAVI</sequence>
<dbReference type="PROSITE" id="PS00687">
    <property type="entry name" value="ALDEHYDE_DEHYDR_GLU"/>
    <property type="match status" value="1"/>
</dbReference>
<dbReference type="InterPro" id="IPR029041">
    <property type="entry name" value="FAD-linked_oxidoreductase-like"/>
</dbReference>
<dbReference type="Gene3D" id="3.40.309.10">
    <property type="entry name" value="Aldehyde Dehydrogenase, Chain A, domain 2"/>
    <property type="match status" value="1"/>
</dbReference>
<dbReference type="PROSITE" id="PS00070">
    <property type="entry name" value="ALDEHYDE_DEHYDR_CYS"/>
    <property type="match status" value="1"/>
</dbReference>
<evidence type="ECO:0000256" key="1">
    <source>
        <dbReference type="ARBA" id="ARBA00004786"/>
    </source>
</evidence>
<dbReference type="GO" id="GO:0009898">
    <property type="term" value="C:cytoplasmic side of plasma membrane"/>
    <property type="evidence" value="ECO:0007669"/>
    <property type="project" value="TreeGrafter"/>
</dbReference>
<evidence type="ECO:0000313" key="13">
    <source>
        <dbReference type="Proteomes" id="UP000549113"/>
    </source>
</evidence>
<feature type="domain" description="Proline dehydrogenase" evidence="11">
    <location>
        <begin position="131"/>
        <end position="418"/>
    </location>
</feature>
<proteinExistence type="inferred from homology"/>
<keyword evidence="13" id="KW-1185">Reference proteome</keyword>
<dbReference type="PIRSF" id="PIRSF000197">
    <property type="entry name" value="Bifunct_PutA"/>
    <property type="match status" value="1"/>
</dbReference>
<comment type="catalytic activity">
    <reaction evidence="5">
        <text>L-glutamate 5-semialdehyde + NAD(+) + H2O = L-glutamate + NADH + 2 H(+)</text>
        <dbReference type="Rhea" id="RHEA:30235"/>
        <dbReference type="ChEBI" id="CHEBI:15377"/>
        <dbReference type="ChEBI" id="CHEBI:15378"/>
        <dbReference type="ChEBI" id="CHEBI:29985"/>
        <dbReference type="ChEBI" id="CHEBI:57540"/>
        <dbReference type="ChEBI" id="CHEBI:57945"/>
        <dbReference type="ChEBI" id="CHEBI:58066"/>
        <dbReference type="EC" id="1.2.1.88"/>
    </reaction>
</comment>
<dbReference type="InterPro" id="IPR015590">
    <property type="entry name" value="Aldehyde_DH_dom"/>
</dbReference>
<dbReference type="AlphaFoldDB" id="A0AA40VP91"/>
<gene>
    <name evidence="12" type="ORF">BKA10_002932</name>
</gene>
<keyword evidence="4" id="KW-0520">NAD</keyword>
<feature type="region of interest" description="Disordered" evidence="9">
    <location>
        <begin position="448"/>
        <end position="485"/>
    </location>
</feature>
<evidence type="ECO:0000259" key="10">
    <source>
        <dbReference type="Pfam" id="PF00171"/>
    </source>
</evidence>
<accession>A0AA40VP91</accession>